<reference evidence="3 4" key="1">
    <citation type="journal article" date="2019" name="Sci. Rep.">
        <title>A high-quality genome of Eragrostis curvula grass provides insights into Poaceae evolution and supports new strategies to enhance forage quality.</title>
        <authorList>
            <person name="Carballo J."/>
            <person name="Santos B.A.C.M."/>
            <person name="Zappacosta D."/>
            <person name="Garbus I."/>
            <person name="Selva J.P."/>
            <person name="Gallo C.A."/>
            <person name="Diaz A."/>
            <person name="Albertini E."/>
            <person name="Caccamo M."/>
            <person name="Echenique V."/>
        </authorList>
    </citation>
    <scope>NUCLEOTIDE SEQUENCE [LARGE SCALE GENOMIC DNA]</scope>
    <source>
        <strain evidence="4">cv. Victoria</strain>
        <tissue evidence="3">Leaf</tissue>
    </source>
</reference>
<dbReference type="Pfam" id="PF25019">
    <property type="entry name" value="LRR_R13L1-DRL21"/>
    <property type="match status" value="1"/>
</dbReference>
<feature type="domain" description="Disease resistance protein winged helix" evidence="1">
    <location>
        <begin position="1"/>
        <end position="50"/>
    </location>
</feature>
<name>A0A5J9T7E0_9POAL</name>
<feature type="domain" description="R13L1/DRL21-like LRR repeat region" evidence="2">
    <location>
        <begin position="179"/>
        <end position="226"/>
    </location>
</feature>
<dbReference type="InterPro" id="IPR044974">
    <property type="entry name" value="Disease_R_plants"/>
</dbReference>
<comment type="caution">
    <text evidence="3">The sequence shown here is derived from an EMBL/GenBank/DDBJ whole genome shotgun (WGS) entry which is preliminary data.</text>
</comment>
<dbReference type="PANTHER" id="PTHR23155:SF1188">
    <property type="entry name" value="OS11G0492300 PROTEIN"/>
    <property type="match status" value="1"/>
</dbReference>
<proteinExistence type="predicted"/>
<dbReference type="InterPro" id="IPR058922">
    <property type="entry name" value="WHD_DRP"/>
</dbReference>
<organism evidence="3 4">
    <name type="scientific">Eragrostis curvula</name>
    <name type="common">weeping love grass</name>
    <dbReference type="NCBI Taxonomy" id="38414"/>
    <lineage>
        <taxon>Eukaryota</taxon>
        <taxon>Viridiplantae</taxon>
        <taxon>Streptophyta</taxon>
        <taxon>Embryophyta</taxon>
        <taxon>Tracheophyta</taxon>
        <taxon>Spermatophyta</taxon>
        <taxon>Magnoliopsida</taxon>
        <taxon>Liliopsida</taxon>
        <taxon>Poales</taxon>
        <taxon>Poaceae</taxon>
        <taxon>PACMAD clade</taxon>
        <taxon>Chloridoideae</taxon>
        <taxon>Eragrostideae</taxon>
        <taxon>Eragrostidinae</taxon>
        <taxon>Eragrostis</taxon>
    </lineage>
</organism>
<dbReference type="AlphaFoldDB" id="A0A5J9T7E0"/>
<feature type="non-terminal residue" evidence="3">
    <location>
        <position position="1"/>
    </location>
</feature>
<evidence type="ECO:0000259" key="2">
    <source>
        <dbReference type="Pfam" id="PF25019"/>
    </source>
</evidence>
<dbReference type="Gramene" id="TVU07330">
    <property type="protein sequence ID" value="TVU07330"/>
    <property type="gene ID" value="EJB05_47380"/>
</dbReference>
<accession>A0A5J9T7E0</accession>
<dbReference type="InterPro" id="IPR056789">
    <property type="entry name" value="LRR_R13L1-DRL21"/>
</dbReference>
<dbReference type="OrthoDB" id="694303at2759"/>
<gene>
    <name evidence="3" type="ORF">EJB05_47380</name>
</gene>
<dbReference type="Pfam" id="PF23559">
    <property type="entry name" value="WHD_DRP"/>
    <property type="match status" value="1"/>
</dbReference>
<evidence type="ECO:0000313" key="3">
    <source>
        <dbReference type="EMBL" id="TVU07330.1"/>
    </source>
</evidence>
<sequence length="231" mass="26959">MWRAQGYIQKETPDENAHNYIEELLRLSFIQKAANLDDHYVVHDLLHDFAEFISNGEHFRIEDDFHVSIPENVRHLYVNASKILKVFISLTESEVKKGLRSLIICRHDAAYGDGIPTSNFNKALEETLNLPALRSLRVLVLRHQDGILPDNIEHLVHLRLRFLHALEEYHVMTDSRHRICQLKELNELRGKLTIKNLEKVRGMEESSKARLIKKQSLKKISFCWNHLPGVM</sequence>
<evidence type="ECO:0000259" key="1">
    <source>
        <dbReference type="Pfam" id="PF23559"/>
    </source>
</evidence>
<keyword evidence="4" id="KW-1185">Reference proteome</keyword>
<dbReference type="GO" id="GO:0098542">
    <property type="term" value="P:defense response to other organism"/>
    <property type="evidence" value="ECO:0007669"/>
    <property type="project" value="TreeGrafter"/>
</dbReference>
<evidence type="ECO:0000313" key="4">
    <source>
        <dbReference type="Proteomes" id="UP000324897"/>
    </source>
</evidence>
<dbReference type="PANTHER" id="PTHR23155">
    <property type="entry name" value="DISEASE RESISTANCE PROTEIN RP"/>
    <property type="match status" value="1"/>
</dbReference>
<protein>
    <submittedName>
        <fullName evidence="3">Uncharacterized protein</fullName>
    </submittedName>
</protein>
<dbReference type="Proteomes" id="UP000324897">
    <property type="component" value="Unassembled WGS sequence"/>
</dbReference>
<dbReference type="EMBL" id="RWGY01000045">
    <property type="protein sequence ID" value="TVU07330.1"/>
    <property type="molecule type" value="Genomic_DNA"/>
</dbReference>